<accession>A0A480AX03</accession>
<feature type="domain" description="Ice-binding protein C-terminal" evidence="2">
    <location>
        <begin position="201"/>
        <end position="224"/>
    </location>
</feature>
<dbReference type="OrthoDB" id="255262at2"/>
<reference evidence="4" key="1">
    <citation type="submission" date="2019-03" db="EMBL/GenBank/DDBJ databases">
        <title>Aquabacterium pictum sp.nov., the first bacteriochlorophyll a-containing freshwater bacterium in the genus Aquabacterium of the class Betaproteobacteria.</title>
        <authorList>
            <person name="Hirose S."/>
            <person name="Tank M."/>
            <person name="Hara E."/>
            <person name="Tamaki H."/>
            <person name="Takaichi S."/>
            <person name="Haruta S."/>
            <person name="Hanada S."/>
        </authorList>
    </citation>
    <scope>NUCLEOTIDE SEQUENCE [LARGE SCALE GENOMIC DNA]</scope>
    <source>
        <strain evidence="4">W35</strain>
    </source>
</reference>
<sequence>MRHLACLTLSTLGLLTLDAHATVQITTQQQANLGFTVAADDLLQTALAGSQFTGDFARTGTAGAAALANGIYGGQGFQGPGGEAATADGSNTATFILQAGTGLGQDITAIATHAGWDGNRGGQAYTLSYATVADPLRFLPLATVFFNATTPGGNTNTRVLLTDSSGVLARQVHSLRFAFNDGLDYGFAGYREIDVFGVAAAVPEPATWALALAGAALVGLANRRAGRRAGRQPA</sequence>
<dbReference type="RefSeq" id="WP_137735161.1">
    <property type="nucleotide sequence ID" value="NZ_BJCL01000016.1"/>
</dbReference>
<evidence type="ECO:0000313" key="3">
    <source>
        <dbReference type="EMBL" id="GCL65450.1"/>
    </source>
</evidence>
<organism evidence="3 4">
    <name type="scientific">Pseudaquabacterium pictum</name>
    <dbReference type="NCBI Taxonomy" id="2315236"/>
    <lineage>
        <taxon>Bacteria</taxon>
        <taxon>Pseudomonadati</taxon>
        <taxon>Pseudomonadota</taxon>
        <taxon>Betaproteobacteria</taxon>
        <taxon>Burkholderiales</taxon>
        <taxon>Sphaerotilaceae</taxon>
        <taxon>Pseudaquabacterium</taxon>
    </lineage>
</organism>
<dbReference type="AlphaFoldDB" id="A0A480AX03"/>
<keyword evidence="1" id="KW-0732">Signal</keyword>
<dbReference type="Proteomes" id="UP000301751">
    <property type="component" value="Unassembled WGS sequence"/>
</dbReference>
<evidence type="ECO:0000256" key="1">
    <source>
        <dbReference type="SAM" id="SignalP"/>
    </source>
</evidence>
<dbReference type="Pfam" id="PF07589">
    <property type="entry name" value="PEP-CTERM"/>
    <property type="match status" value="1"/>
</dbReference>
<feature type="chain" id="PRO_5019808385" description="Ice-binding protein C-terminal domain-containing protein" evidence="1">
    <location>
        <begin position="22"/>
        <end position="234"/>
    </location>
</feature>
<evidence type="ECO:0000259" key="2">
    <source>
        <dbReference type="Pfam" id="PF07589"/>
    </source>
</evidence>
<comment type="caution">
    <text evidence="3">The sequence shown here is derived from an EMBL/GenBank/DDBJ whole genome shotgun (WGS) entry which is preliminary data.</text>
</comment>
<dbReference type="EMBL" id="BJCL01000016">
    <property type="protein sequence ID" value="GCL65450.1"/>
    <property type="molecule type" value="Genomic_DNA"/>
</dbReference>
<keyword evidence="4" id="KW-1185">Reference proteome</keyword>
<gene>
    <name evidence="3" type="ORF">AQPW35_45310</name>
</gene>
<feature type="signal peptide" evidence="1">
    <location>
        <begin position="1"/>
        <end position="21"/>
    </location>
</feature>
<evidence type="ECO:0000313" key="4">
    <source>
        <dbReference type="Proteomes" id="UP000301751"/>
    </source>
</evidence>
<name>A0A480AX03_9BURK</name>
<proteinExistence type="predicted"/>
<dbReference type="InterPro" id="IPR013424">
    <property type="entry name" value="Ice-binding_C"/>
</dbReference>
<protein>
    <recommendedName>
        <fullName evidence="2">Ice-binding protein C-terminal domain-containing protein</fullName>
    </recommendedName>
</protein>